<dbReference type="EMBL" id="JANPWB010000008">
    <property type="protein sequence ID" value="KAJ1166312.1"/>
    <property type="molecule type" value="Genomic_DNA"/>
</dbReference>
<sequence length="338" mass="38637">MDLHRDSRIQLSDGNKMPVIGLGTYSPEIHVSQKPVEEATKRAIEAGYRHIDAAFFYQNEAEIGRAIQEKMADGTVKREDIFYTGKVWCTFLSPDMVRPNLEQSLKSLQLDYLDLYLIHWPVSLKAGEDLWPLDENGKIIYADVDICRTWEALEACKDAGLVKSIGVSNFNIKQLERILTKPGLKHKPVCNQVECHPYLTQKNLHAFCKSHGITMVCYSVLGTYDASHWKSPLLLSPEEAALDRDVNNPTLLKDPILLAIAGRHKKQPAQIAIRYILQRGMVPLVKSFTLKNIKSNLQVFDFELTAEDMDTLDGLNRNFRYWTLDSFKQHPEYPFNDE</sequence>
<dbReference type="Gene3D" id="3.20.20.100">
    <property type="entry name" value="NADP-dependent oxidoreductase domain"/>
    <property type="match status" value="1"/>
</dbReference>
<feature type="domain" description="NADP-dependent oxidoreductase" evidence="7">
    <location>
        <begin position="20"/>
        <end position="316"/>
    </location>
</feature>
<evidence type="ECO:0000256" key="4">
    <source>
        <dbReference type="PIRSR" id="PIRSR000097-1"/>
    </source>
</evidence>
<feature type="site" description="Lowers pKa of active site Tyr" evidence="6">
    <location>
        <position position="86"/>
    </location>
</feature>
<dbReference type="PANTHER" id="PTHR11732">
    <property type="entry name" value="ALDO/KETO REDUCTASE"/>
    <property type="match status" value="1"/>
</dbReference>
<reference evidence="8" key="1">
    <citation type="journal article" date="2022" name="bioRxiv">
        <title>Sequencing and chromosome-scale assembly of the giantPleurodeles waltlgenome.</title>
        <authorList>
            <person name="Brown T."/>
            <person name="Elewa A."/>
            <person name="Iarovenko S."/>
            <person name="Subramanian E."/>
            <person name="Araus A.J."/>
            <person name="Petzold A."/>
            <person name="Susuki M."/>
            <person name="Suzuki K.-i.T."/>
            <person name="Hayashi T."/>
            <person name="Toyoda A."/>
            <person name="Oliveira C."/>
            <person name="Osipova E."/>
            <person name="Leigh N.D."/>
            <person name="Simon A."/>
            <person name="Yun M.H."/>
        </authorList>
    </citation>
    <scope>NUCLEOTIDE SEQUENCE</scope>
    <source>
        <strain evidence="8">20211129_DDA</strain>
        <tissue evidence="8">Liver</tissue>
    </source>
</reference>
<evidence type="ECO:0000256" key="2">
    <source>
        <dbReference type="ARBA" id="ARBA00022613"/>
    </source>
</evidence>
<dbReference type="InterPro" id="IPR018170">
    <property type="entry name" value="Aldo/ket_reductase_CS"/>
</dbReference>
<dbReference type="SUPFAM" id="SSF51430">
    <property type="entry name" value="NAD(P)-linked oxidoreductase"/>
    <property type="match status" value="1"/>
</dbReference>
<evidence type="ECO:0000313" key="8">
    <source>
        <dbReference type="EMBL" id="KAJ1166312.1"/>
    </source>
</evidence>
<evidence type="ECO:0000256" key="1">
    <source>
        <dbReference type="ARBA" id="ARBA00007905"/>
    </source>
</evidence>
<dbReference type="InterPro" id="IPR020471">
    <property type="entry name" value="AKR"/>
</dbReference>
<comment type="caution">
    <text evidence="8">The sequence shown here is derived from an EMBL/GenBank/DDBJ whole genome shotgun (WGS) entry which is preliminary data.</text>
</comment>
<organism evidence="8 9">
    <name type="scientific">Pleurodeles waltl</name>
    <name type="common">Iberian ribbed newt</name>
    <dbReference type="NCBI Taxonomy" id="8319"/>
    <lineage>
        <taxon>Eukaryota</taxon>
        <taxon>Metazoa</taxon>
        <taxon>Chordata</taxon>
        <taxon>Craniata</taxon>
        <taxon>Vertebrata</taxon>
        <taxon>Euteleostomi</taxon>
        <taxon>Amphibia</taxon>
        <taxon>Batrachia</taxon>
        <taxon>Caudata</taxon>
        <taxon>Salamandroidea</taxon>
        <taxon>Salamandridae</taxon>
        <taxon>Pleurodelinae</taxon>
        <taxon>Pleurodeles</taxon>
    </lineage>
</organism>
<feature type="active site" description="Proton donor" evidence="4">
    <location>
        <position position="57"/>
    </location>
</feature>
<dbReference type="PROSITE" id="PS00062">
    <property type="entry name" value="ALDOKETO_REDUCTASE_2"/>
    <property type="match status" value="1"/>
</dbReference>
<evidence type="ECO:0000259" key="7">
    <source>
        <dbReference type="Pfam" id="PF00248"/>
    </source>
</evidence>
<dbReference type="PIRSF" id="PIRSF000097">
    <property type="entry name" value="AKR"/>
    <property type="match status" value="1"/>
</dbReference>
<gene>
    <name evidence="8" type="ORF">NDU88_006717</name>
</gene>
<dbReference type="InterPro" id="IPR036812">
    <property type="entry name" value="NAD(P)_OxRdtase_dom_sf"/>
</dbReference>
<keyword evidence="9" id="KW-1185">Reference proteome</keyword>
<proteinExistence type="inferred from homology"/>
<dbReference type="PROSITE" id="PS00798">
    <property type="entry name" value="ALDOKETO_REDUCTASE_1"/>
    <property type="match status" value="1"/>
</dbReference>
<protein>
    <recommendedName>
        <fullName evidence="3">Rho crystallin</fullName>
    </recommendedName>
</protein>
<dbReference type="GO" id="GO:0016491">
    <property type="term" value="F:oxidoreductase activity"/>
    <property type="evidence" value="ECO:0007669"/>
    <property type="project" value="InterPro"/>
</dbReference>
<evidence type="ECO:0000256" key="5">
    <source>
        <dbReference type="PIRSR" id="PIRSR000097-2"/>
    </source>
</evidence>
<comment type="similarity">
    <text evidence="1">Belongs to the aldo/keto reductase family.</text>
</comment>
<dbReference type="AlphaFoldDB" id="A0AAV7SQA9"/>
<name>A0AAV7SQA9_PLEWA</name>
<dbReference type="PRINTS" id="PR00069">
    <property type="entry name" value="ALDKETRDTASE"/>
</dbReference>
<evidence type="ECO:0000256" key="3">
    <source>
        <dbReference type="ARBA" id="ARBA00071797"/>
    </source>
</evidence>
<evidence type="ECO:0000256" key="6">
    <source>
        <dbReference type="PIRSR" id="PIRSR000097-3"/>
    </source>
</evidence>
<evidence type="ECO:0000313" key="9">
    <source>
        <dbReference type="Proteomes" id="UP001066276"/>
    </source>
</evidence>
<dbReference type="InterPro" id="IPR023210">
    <property type="entry name" value="NADP_OxRdtase_dom"/>
</dbReference>
<keyword evidence="2" id="KW-0273">Eye lens protein</keyword>
<dbReference type="FunFam" id="3.20.20.100:FF:000003">
    <property type="entry name" value="Aldo-keto reductase family 1 member C3"/>
    <property type="match status" value="1"/>
</dbReference>
<dbReference type="Pfam" id="PF00248">
    <property type="entry name" value="Aldo_ket_red"/>
    <property type="match status" value="1"/>
</dbReference>
<dbReference type="Proteomes" id="UP001066276">
    <property type="component" value="Chromosome 4_2"/>
</dbReference>
<feature type="binding site" evidence="5">
    <location>
        <position position="119"/>
    </location>
    <ligand>
        <name>substrate</name>
    </ligand>
</feature>
<dbReference type="GO" id="GO:0005212">
    <property type="term" value="F:structural constituent of eye lens"/>
    <property type="evidence" value="ECO:0007669"/>
    <property type="project" value="UniProtKB-KW"/>
</dbReference>
<accession>A0AAV7SQA9</accession>